<comment type="pathway">
    <text evidence="9 10">Porphyrin-containing compound metabolism; protoheme biosynthesis; protoheme from protoporphyrin-IX: step 1/1.</text>
</comment>
<sequence>MNTPQNTAPANTVGILLSNLGTPAAPTPRAVGRYLAEFLWDRRVVDGLPRALWWLILHGIILRVRPAKSARLYQRIWTPEGSPLLVISRRQAAALQSRLERQCAVPIRVELGMRYGAPSLGDALRRLREEGISRLLVLPLYPQHAGATTASTFDAVAEALKGKRHVPALRFINGYHDDEGYISALCESIRASQKEQAPAERLLFSFHGLPLRHVEEGDPYHEACRTTARLVAERLSLRDRQWAVSFQSRVGREPWLAPHTDELLRDWGRSGVKSVDVICPGFSADCIETLEEMAIRGRETFLSAGGDTFGYIPALNDRPEHVTALANLARAHAGDWLEG</sequence>
<evidence type="ECO:0000256" key="3">
    <source>
        <dbReference type="ARBA" id="ARBA00022723"/>
    </source>
</evidence>
<evidence type="ECO:0000256" key="8">
    <source>
        <dbReference type="ARBA" id="ARBA00024536"/>
    </source>
</evidence>
<dbReference type="AlphaFoldDB" id="A0A450S7M3"/>
<keyword evidence="4 9" id="KW-0408">Iron</keyword>
<dbReference type="HAMAP" id="MF_00323">
    <property type="entry name" value="Ferrochelatase"/>
    <property type="match status" value="1"/>
</dbReference>
<dbReference type="SUPFAM" id="SSF53800">
    <property type="entry name" value="Chelatase"/>
    <property type="match status" value="1"/>
</dbReference>
<evidence type="ECO:0000256" key="1">
    <source>
        <dbReference type="ARBA" id="ARBA00007718"/>
    </source>
</evidence>
<evidence type="ECO:0000256" key="5">
    <source>
        <dbReference type="ARBA" id="ARBA00023133"/>
    </source>
</evidence>
<dbReference type="CDD" id="cd03411">
    <property type="entry name" value="Ferrochelatase_N"/>
    <property type="match status" value="1"/>
</dbReference>
<keyword evidence="3 9" id="KW-0479">Metal-binding</keyword>
<gene>
    <name evidence="9" type="primary">hemH</name>
    <name evidence="11" type="ORF">BECKDK2373B_GA0170837_101910</name>
</gene>
<dbReference type="GO" id="GO:0006783">
    <property type="term" value="P:heme biosynthetic process"/>
    <property type="evidence" value="ECO:0007669"/>
    <property type="project" value="UniProtKB-UniRule"/>
</dbReference>
<comment type="function">
    <text evidence="9 10">Catalyzes the ferrous insertion into protoporphyrin IX.</text>
</comment>
<dbReference type="CDD" id="cd00419">
    <property type="entry name" value="Ferrochelatase_C"/>
    <property type="match status" value="1"/>
</dbReference>
<feature type="binding site" evidence="9">
    <location>
        <position position="288"/>
    </location>
    <ligand>
        <name>Fe(2+)</name>
        <dbReference type="ChEBI" id="CHEBI:29033"/>
    </ligand>
</feature>
<dbReference type="InterPro" id="IPR033659">
    <property type="entry name" value="Ferrochelatase_N"/>
</dbReference>
<reference evidence="11" key="1">
    <citation type="submission" date="2019-02" db="EMBL/GenBank/DDBJ databases">
        <authorList>
            <person name="Gruber-Vodicka R. H."/>
            <person name="Seah K. B. B."/>
        </authorList>
    </citation>
    <scope>NUCLEOTIDE SEQUENCE</scope>
    <source>
        <strain evidence="11">BECK_DK47</strain>
    </source>
</reference>
<evidence type="ECO:0000256" key="10">
    <source>
        <dbReference type="RuleBase" id="RU000607"/>
    </source>
</evidence>
<dbReference type="PANTHER" id="PTHR11108:SF1">
    <property type="entry name" value="FERROCHELATASE, MITOCHONDRIAL"/>
    <property type="match status" value="1"/>
</dbReference>
<dbReference type="Gene3D" id="3.40.50.1400">
    <property type="match status" value="2"/>
</dbReference>
<dbReference type="InterPro" id="IPR001015">
    <property type="entry name" value="Ferrochelatase"/>
</dbReference>
<keyword evidence="7 9" id="KW-0627">Porphyrin biosynthesis</keyword>
<dbReference type="FunFam" id="3.40.50.1400:FF:000002">
    <property type="entry name" value="Ferrochelatase"/>
    <property type="match status" value="1"/>
</dbReference>
<evidence type="ECO:0000256" key="4">
    <source>
        <dbReference type="ARBA" id="ARBA00023004"/>
    </source>
</evidence>
<feature type="binding site" evidence="9">
    <location>
        <position position="207"/>
    </location>
    <ligand>
        <name>Fe(2+)</name>
        <dbReference type="ChEBI" id="CHEBI:29033"/>
    </ligand>
</feature>
<comment type="subcellular location">
    <subcellularLocation>
        <location evidence="9 10">Cytoplasm</location>
    </subcellularLocation>
</comment>
<evidence type="ECO:0000256" key="7">
    <source>
        <dbReference type="ARBA" id="ARBA00023244"/>
    </source>
</evidence>
<keyword evidence="2 9" id="KW-0963">Cytoplasm</keyword>
<dbReference type="Pfam" id="PF00762">
    <property type="entry name" value="Ferrochelatase"/>
    <property type="match status" value="1"/>
</dbReference>
<organism evidence="11">
    <name type="scientific">Candidatus Kentrum sp. DK</name>
    <dbReference type="NCBI Taxonomy" id="2126562"/>
    <lineage>
        <taxon>Bacteria</taxon>
        <taxon>Pseudomonadati</taxon>
        <taxon>Pseudomonadota</taxon>
        <taxon>Gammaproteobacteria</taxon>
        <taxon>Candidatus Kentrum</taxon>
    </lineage>
</organism>
<evidence type="ECO:0000256" key="9">
    <source>
        <dbReference type="HAMAP-Rule" id="MF_00323"/>
    </source>
</evidence>
<dbReference type="PROSITE" id="PS00534">
    <property type="entry name" value="FERROCHELATASE"/>
    <property type="match status" value="1"/>
</dbReference>
<accession>A0A450S7M3</accession>
<keyword evidence="6 9" id="KW-0456">Lyase</keyword>
<comment type="similarity">
    <text evidence="1 9 10">Belongs to the ferrochelatase family.</text>
</comment>
<dbReference type="InterPro" id="IPR033644">
    <property type="entry name" value="Ferrochelatase_C"/>
</dbReference>
<evidence type="ECO:0000256" key="6">
    <source>
        <dbReference type="ARBA" id="ARBA00023239"/>
    </source>
</evidence>
<dbReference type="InterPro" id="IPR019772">
    <property type="entry name" value="Ferrochelatase_AS"/>
</dbReference>
<dbReference type="PANTHER" id="PTHR11108">
    <property type="entry name" value="FERROCHELATASE"/>
    <property type="match status" value="1"/>
</dbReference>
<dbReference type="EC" id="4.98.1.1" evidence="9 10"/>
<name>A0A450S7M3_9GAMM</name>
<comment type="catalytic activity">
    <reaction evidence="9 10">
        <text>heme b + 2 H(+) = protoporphyrin IX + Fe(2+)</text>
        <dbReference type="Rhea" id="RHEA:22584"/>
        <dbReference type="ChEBI" id="CHEBI:15378"/>
        <dbReference type="ChEBI" id="CHEBI:29033"/>
        <dbReference type="ChEBI" id="CHEBI:57306"/>
        <dbReference type="ChEBI" id="CHEBI:60344"/>
        <dbReference type="EC" id="4.98.1.1"/>
    </reaction>
</comment>
<evidence type="ECO:0000313" key="11">
    <source>
        <dbReference type="EMBL" id="VFJ47902.1"/>
    </source>
</evidence>
<dbReference type="GO" id="GO:0004325">
    <property type="term" value="F:ferrochelatase activity"/>
    <property type="evidence" value="ECO:0007669"/>
    <property type="project" value="UniProtKB-UniRule"/>
</dbReference>
<dbReference type="NCBIfam" id="TIGR00109">
    <property type="entry name" value="hemH"/>
    <property type="match status" value="1"/>
</dbReference>
<proteinExistence type="inferred from homology"/>
<dbReference type="EMBL" id="CAADEX010000019">
    <property type="protein sequence ID" value="VFJ47902.1"/>
    <property type="molecule type" value="Genomic_DNA"/>
</dbReference>
<dbReference type="GO" id="GO:0005737">
    <property type="term" value="C:cytoplasm"/>
    <property type="evidence" value="ECO:0007669"/>
    <property type="project" value="UniProtKB-SubCell"/>
</dbReference>
<keyword evidence="5 9" id="KW-0350">Heme biosynthesis</keyword>
<comment type="catalytic activity">
    <reaction evidence="8">
        <text>Fe-coproporphyrin III + 2 H(+) = coproporphyrin III + Fe(2+)</text>
        <dbReference type="Rhea" id="RHEA:49572"/>
        <dbReference type="ChEBI" id="CHEBI:15378"/>
        <dbReference type="ChEBI" id="CHEBI:29033"/>
        <dbReference type="ChEBI" id="CHEBI:68438"/>
        <dbReference type="ChEBI" id="CHEBI:131725"/>
        <dbReference type="EC" id="4.99.1.9"/>
    </reaction>
    <physiologicalReaction direction="right-to-left" evidence="8">
        <dbReference type="Rhea" id="RHEA:49574"/>
    </physiologicalReaction>
</comment>
<dbReference type="UniPathway" id="UPA00252">
    <property type="reaction ID" value="UER00325"/>
</dbReference>
<dbReference type="GO" id="GO:0046872">
    <property type="term" value="F:metal ion binding"/>
    <property type="evidence" value="ECO:0007669"/>
    <property type="project" value="UniProtKB-KW"/>
</dbReference>
<protein>
    <recommendedName>
        <fullName evidence="9 10">Ferrochelatase</fullName>
        <ecNumber evidence="9 10">4.98.1.1</ecNumber>
    </recommendedName>
    <alternativeName>
        <fullName evidence="9">Heme synthase</fullName>
    </alternativeName>
    <alternativeName>
        <fullName evidence="9">Protoheme ferro-lyase</fullName>
    </alternativeName>
</protein>
<evidence type="ECO:0000256" key="2">
    <source>
        <dbReference type="ARBA" id="ARBA00022490"/>
    </source>
</evidence>